<protein>
    <submittedName>
        <fullName evidence="1">Uncharacterized protein</fullName>
    </submittedName>
</protein>
<proteinExistence type="predicted"/>
<accession>A0AAW1VF10</accession>
<gene>
    <name evidence="1" type="ORF">M0R45_002223</name>
</gene>
<comment type="caution">
    <text evidence="1">The sequence shown here is derived from an EMBL/GenBank/DDBJ whole genome shotgun (WGS) entry which is preliminary data.</text>
</comment>
<dbReference type="Proteomes" id="UP001457282">
    <property type="component" value="Unassembled WGS sequence"/>
</dbReference>
<sequence>MDNVVEVNVVDMASPVFTPISRKSDIRTDLKTHAKRRNRIRKKRRAKSISKIISVLQIAIGYILKVLEVKYCREEFNFYNRSVYKLKVLEQKKEEGSIAKLYTDIKFFSVQRYKLKVLEVNRTGTAGELQS</sequence>
<keyword evidence="2" id="KW-1185">Reference proteome</keyword>
<organism evidence="1 2">
    <name type="scientific">Rubus argutus</name>
    <name type="common">Southern blackberry</name>
    <dbReference type="NCBI Taxonomy" id="59490"/>
    <lineage>
        <taxon>Eukaryota</taxon>
        <taxon>Viridiplantae</taxon>
        <taxon>Streptophyta</taxon>
        <taxon>Embryophyta</taxon>
        <taxon>Tracheophyta</taxon>
        <taxon>Spermatophyta</taxon>
        <taxon>Magnoliopsida</taxon>
        <taxon>eudicotyledons</taxon>
        <taxon>Gunneridae</taxon>
        <taxon>Pentapetalae</taxon>
        <taxon>rosids</taxon>
        <taxon>fabids</taxon>
        <taxon>Rosales</taxon>
        <taxon>Rosaceae</taxon>
        <taxon>Rosoideae</taxon>
        <taxon>Rosoideae incertae sedis</taxon>
        <taxon>Rubus</taxon>
    </lineage>
</organism>
<dbReference type="EMBL" id="JBEDUW010000321">
    <property type="protein sequence ID" value="KAK9901189.1"/>
    <property type="molecule type" value="Genomic_DNA"/>
</dbReference>
<evidence type="ECO:0000313" key="1">
    <source>
        <dbReference type="EMBL" id="KAK9901189.1"/>
    </source>
</evidence>
<reference evidence="1 2" key="1">
    <citation type="journal article" date="2023" name="G3 (Bethesda)">
        <title>A chromosome-length genome assembly and annotation of blackberry (Rubus argutus, cv. 'Hillquist').</title>
        <authorList>
            <person name="Bruna T."/>
            <person name="Aryal R."/>
            <person name="Dudchenko O."/>
            <person name="Sargent D.J."/>
            <person name="Mead D."/>
            <person name="Buti M."/>
            <person name="Cavallini A."/>
            <person name="Hytonen T."/>
            <person name="Andres J."/>
            <person name="Pham M."/>
            <person name="Weisz D."/>
            <person name="Mascagni F."/>
            <person name="Usai G."/>
            <person name="Natali L."/>
            <person name="Bassil N."/>
            <person name="Fernandez G.E."/>
            <person name="Lomsadze A."/>
            <person name="Armour M."/>
            <person name="Olukolu B."/>
            <person name="Poorten T."/>
            <person name="Britton C."/>
            <person name="Davik J."/>
            <person name="Ashrafi H."/>
            <person name="Aiden E.L."/>
            <person name="Borodovsky M."/>
            <person name="Worthington M."/>
        </authorList>
    </citation>
    <scope>NUCLEOTIDE SEQUENCE [LARGE SCALE GENOMIC DNA]</scope>
    <source>
        <strain evidence="1">PI 553951</strain>
    </source>
</reference>
<evidence type="ECO:0000313" key="2">
    <source>
        <dbReference type="Proteomes" id="UP001457282"/>
    </source>
</evidence>
<name>A0AAW1VF10_RUBAR</name>
<dbReference type="AlphaFoldDB" id="A0AAW1VF10"/>